<proteinExistence type="predicted"/>
<accession>A0AAE3CK45</accession>
<dbReference type="Pfam" id="PF15943">
    <property type="entry name" value="YdaS_toxin"/>
    <property type="match status" value="1"/>
</dbReference>
<dbReference type="GO" id="GO:0003677">
    <property type="term" value="F:DNA binding"/>
    <property type="evidence" value="ECO:0007669"/>
    <property type="project" value="InterPro"/>
</dbReference>
<dbReference type="Gene3D" id="1.10.260.40">
    <property type="entry name" value="lambda repressor-like DNA-binding domains"/>
    <property type="match status" value="1"/>
</dbReference>
<feature type="region of interest" description="Disordered" evidence="1">
    <location>
        <begin position="61"/>
        <end position="99"/>
    </location>
</feature>
<name>A0AAE3CK45_9PROT</name>
<protein>
    <submittedName>
        <fullName evidence="2">Helix-turn-helix domain-containing protein</fullName>
    </submittedName>
</protein>
<evidence type="ECO:0000256" key="1">
    <source>
        <dbReference type="SAM" id="MobiDB-lite"/>
    </source>
</evidence>
<dbReference type="InterPro" id="IPR010982">
    <property type="entry name" value="Lambda_DNA-bd_dom_sf"/>
</dbReference>
<dbReference type="EMBL" id="JAAXYO010000146">
    <property type="protein sequence ID" value="MBU2788389.1"/>
    <property type="molecule type" value="Genomic_DNA"/>
</dbReference>
<organism evidence="2 3">
    <name type="scientific">Igneacidithiobacillus copahuensis</name>
    <dbReference type="NCBI Taxonomy" id="2724909"/>
    <lineage>
        <taxon>Bacteria</taxon>
        <taxon>Pseudomonadati</taxon>
        <taxon>Pseudomonadota</taxon>
        <taxon>Acidithiobacillia</taxon>
        <taxon>Acidithiobacillales</taxon>
        <taxon>Acidithiobacillaceae</taxon>
        <taxon>Igneacidithiobacillus</taxon>
    </lineage>
</organism>
<dbReference type="InterPro" id="IPR059216">
    <property type="entry name" value="LeuA_carph_isopro_dom"/>
</dbReference>
<comment type="caution">
    <text evidence="2">The sequence shown here is derived from an EMBL/GenBank/DDBJ whole genome shotgun (WGS) entry which is preliminary data.</text>
</comment>
<dbReference type="NCBIfam" id="NF046037">
    <property type="entry name" value="carphisopro"/>
    <property type="match status" value="1"/>
</dbReference>
<dbReference type="SUPFAM" id="SSF47413">
    <property type="entry name" value="lambda repressor-like DNA-binding domains"/>
    <property type="match status" value="1"/>
</dbReference>
<sequence length="99" mass="10549">MDALLRAIHLFGSQARLARALGVVPMAVTNWKKRGVPIAWAPEIERATNGLVTRAELRPDIFGPIDADPDRAGGVPKPPSTGEPPDEDGATSRLQEVDG</sequence>
<reference evidence="2" key="1">
    <citation type="journal article" date="2021" name="ISME J.">
        <title>Genomic evolution of the class Acidithiobacillia: deep-branching Proteobacteria living in extreme acidic conditions.</title>
        <authorList>
            <person name="Moya-Beltran A."/>
            <person name="Beard S."/>
            <person name="Rojas-Villalobos C."/>
            <person name="Issotta F."/>
            <person name="Gallardo Y."/>
            <person name="Ulloa R."/>
            <person name="Giaveno A."/>
            <person name="Degli Esposti M."/>
            <person name="Johnson D.B."/>
            <person name="Quatrini R."/>
        </authorList>
    </citation>
    <scope>NUCLEOTIDE SEQUENCE</scope>
    <source>
        <strain evidence="2">VAN18-1</strain>
    </source>
</reference>
<keyword evidence="3" id="KW-1185">Reference proteome</keyword>
<evidence type="ECO:0000313" key="3">
    <source>
        <dbReference type="Proteomes" id="UP001197378"/>
    </source>
</evidence>
<evidence type="ECO:0000313" key="2">
    <source>
        <dbReference type="EMBL" id="MBU2788389.1"/>
    </source>
</evidence>
<dbReference type="InterPro" id="IPR031856">
    <property type="entry name" value="YdaS_toxin-like"/>
</dbReference>
<dbReference type="AlphaFoldDB" id="A0AAE3CK45"/>
<dbReference type="Proteomes" id="UP001197378">
    <property type="component" value="Unassembled WGS sequence"/>
</dbReference>
<gene>
    <name evidence="2" type="ORF">HFQ13_09270</name>
</gene>